<accession>A0ABT2HW58</accession>
<dbReference type="Gene3D" id="3.40.640.10">
    <property type="entry name" value="Type I PLP-dependent aspartate aminotransferase-like (Major domain)"/>
    <property type="match status" value="1"/>
</dbReference>
<evidence type="ECO:0000256" key="3">
    <source>
        <dbReference type="ARBA" id="ARBA00022679"/>
    </source>
</evidence>
<evidence type="ECO:0000313" key="6">
    <source>
        <dbReference type="EMBL" id="MCT2042559.1"/>
    </source>
</evidence>
<protein>
    <recommendedName>
        <fullName evidence="4">Aminotransferase</fullName>
        <ecNumber evidence="4">2.6.1.-</ecNumber>
    </recommendedName>
</protein>
<dbReference type="InterPro" id="IPR015424">
    <property type="entry name" value="PyrdxlP-dep_Trfase"/>
</dbReference>
<dbReference type="InterPro" id="IPR015422">
    <property type="entry name" value="PyrdxlP-dep_Trfase_small"/>
</dbReference>
<dbReference type="PANTHER" id="PTHR42832:SF3">
    <property type="entry name" value="L-GLUTAMINE--4-(METHYLSULFANYL)-2-OXOBUTANOATE AMINOTRANSFERASE"/>
    <property type="match status" value="1"/>
</dbReference>
<dbReference type="NCBIfam" id="TIGR03539">
    <property type="entry name" value="DapC_actino"/>
    <property type="match status" value="1"/>
</dbReference>
<dbReference type="InterPro" id="IPR004838">
    <property type="entry name" value="NHTrfase_class1_PyrdxlP-BS"/>
</dbReference>
<dbReference type="Proteomes" id="UP001525379">
    <property type="component" value="Unassembled WGS sequence"/>
</dbReference>
<comment type="caution">
    <text evidence="6">The sequence shown here is derived from an EMBL/GenBank/DDBJ whole genome shotgun (WGS) entry which is preliminary data.</text>
</comment>
<dbReference type="InterPro" id="IPR004839">
    <property type="entry name" value="Aminotransferase_I/II_large"/>
</dbReference>
<proteinExistence type="inferred from homology"/>
<sequence length="372" mass="39571">MALGPLPSYPWDEIAPIRERAAQHPDGVIDLSIGSPVDETPKVLRDALAAAAEWHAYPTTVGTSDARDAVVEWFARRRGVSGLNKDEVLLAVGSKEFIAFAAFFLGLGEGDVIVQPSLAYPTYEMGARFAGAACVSEDDPAAWPENTKLVWLNSPGNPDGRVLGVDELRAAIARARELGAIVIGDECYAELGWGRWAEAVPSVLDPRVNGGSYEGILACSSLSKQSNVAGYRAAFVAGDGALVEQLVRARKHAGLIVPGPVQEVIAVALRDDAHVAEQRARYEARREVLVNALTAAGCVIDASEGGLYLWVTHGTSDRDTMRWLAGLGIVAGPGHFYGAAGGRHVRISLTASDAEIRRVAERLQGSGQDLTR</sequence>
<dbReference type="EC" id="2.6.1.-" evidence="4"/>
<dbReference type="GO" id="GO:0009016">
    <property type="term" value="F:succinyldiaminopimelate transaminase activity"/>
    <property type="evidence" value="ECO:0007669"/>
    <property type="project" value="UniProtKB-EC"/>
</dbReference>
<comment type="similarity">
    <text evidence="4">Belongs to the class-I pyridoxal-phosphate-dependent aminotransferase family.</text>
</comment>
<dbReference type="Pfam" id="PF00155">
    <property type="entry name" value="Aminotran_1_2"/>
    <property type="match status" value="1"/>
</dbReference>
<evidence type="ECO:0000256" key="1">
    <source>
        <dbReference type="ARBA" id="ARBA00001933"/>
    </source>
</evidence>
<keyword evidence="2 4" id="KW-0032">Aminotransferase</keyword>
<feature type="domain" description="Aminotransferase class I/classII large" evidence="5">
    <location>
        <begin position="28"/>
        <end position="363"/>
    </location>
</feature>
<dbReference type="InterPro" id="IPR015421">
    <property type="entry name" value="PyrdxlP-dep_Trfase_major"/>
</dbReference>
<reference evidence="6 7" key="1">
    <citation type="submission" date="2022-04" db="EMBL/GenBank/DDBJ databases">
        <title>Human microbiome associated bacterial genomes.</title>
        <authorList>
            <person name="Sandstrom S."/>
            <person name="Salamzade R."/>
            <person name="Kalan L.R."/>
        </authorList>
    </citation>
    <scope>NUCLEOTIDE SEQUENCE [LARGE SCALE GENOMIC DNA]</scope>
    <source>
        <strain evidence="7">p3-SID1799</strain>
    </source>
</reference>
<evidence type="ECO:0000313" key="7">
    <source>
        <dbReference type="Proteomes" id="UP001525379"/>
    </source>
</evidence>
<organism evidence="6 7">
    <name type="scientific">Pseudoclavibacter albus</name>
    <dbReference type="NCBI Taxonomy" id="272241"/>
    <lineage>
        <taxon>Bacteria</taxon>
        <taxon>Bacillati</taxon>
        <taxon>Actinomycetota</taxon>
        <taxon>Actinomycetes</taxon>
        <taxon>Micrococcales</taxon>
        <taxon>Microbacteriaceae</taxon>
        <taxon>Pseudoclavibacter</taxon>
    </lineage>
</organism>
<evidence type="ECO:0000259" key="5">
    <source>
        <dbReference type="Pfam" id="PF00155"/>
    </source>
</evidence>
<name>A0ABT2HW58_9MICO</name>
<dbReference type="PROSITE" id="PS00105">
    <property type="entry name" value="AA_TRANSFER_CLASS_1"/>
    <property type="match status" value="1"/>
</dbReference>
<dbReference type="Gene3D" id="3.90.1150.10">
    <property type="entry name" value="Aspartate Aminotransferase, domain 1"/>
    <property type="match status" value="1"/>
</dbReference>
<comment type="cofactor">
    <cofactor evidence="1 4">
        <name>pyridoxal 5'-phosphate</name>
        <dbReference type="ChEBI" id="CHEBI:597326"/>
    </cofactor>
</comment>
<dbReference type="EMBL" id="JALXSQ010000012">
    <property type="protein sequence ID" value="MCT2042559.1"/>
    <property type="molecule type" value="Genomic_DNA"/>
</dbReference>
<dbReference type="RefSeq" id="WP_260104033.1">
    <property type="nucleotide sequence ID" value="NZ_JALXSQ010000012.1"/>
</dbReference>
<dbReference type="InterPro" id="IPR019880">
    <property type="entry name" value="OxyQ"/>
</dbReference>
<dbReference type="CDD" id="cd00609">
    <property type="entry name" value="AAT_like"/>
    <property type="match status" value="1"/>
</dbReference>
<dbReference type="PANTHER" id="PTHR42832">
    <property type="entry name" value="AMINO ACID AMINOTRANSFERASE"/>
    <property type="match status" value="1"/>
</dbReference>
<evidence type="ECO:0000256" key="4">
    <source>
        <dbReference type="RuleBase" id="RU000481"/>
    </source>
</evidence>
<keyword evidence="3 4" id="KW-0808">Transferase</keyword>
<evidence type="ECO:0000256" key="2">
    <source>
        <dbReference type="ARBA" id="ARBA00022576"/>
    </source>
</evidence>
<gene>
    <name evidence="6" type="primary">dapC</name>
    <name evidence="6" type="ORF">M3D15_04320</name>
</gene>
<keyword evidence="7" id="KW-1185">Reference proteome</keyword>
<dbReference type="InterPro" id="IPR050881">
    <property type="entry name" value="LL-DAP_aminotransferase"/>
</dbReference>
<dbReference type="SUPFAM" id="SSF53383">
    <property type="entry name" value="PLP-dependent transferases"/>
    <property type="match status" value="1"/>
</dbReference>